<evidence type="ECO:0000313" key="8">
    <source>
        <dbReference type="Proteomes" id="UP000182350"/>
    </source>
</evidence>
<dbReference type="GO" id="GO:0034057">
    <property type="term" value="F:RNA strand-exchange activity"/>
    <property type="evidence" value="ECO:0007669"/>
    <property type="project" value="InterPro"/>
</dbReference>
<dbReference type="Proteomes" id="UP000182350">
    <property type="component" value="Unassembled WGS sequence"/>
</dbReference>
<dbReference type="STRING" id="1122209.SAMN02745752_01208"/>
<sequence length="243" mass="27433">MAEEQGVDQLLDQLVSYADRGLGALEQARSEIQQLQAKNAELEARATQLEGRIDALRNRLTAALKQPSEAALLSRPDALMRLIRETLGLDATVAEHSAQVVVDPAIDDLSPQQRLERWIKTYPKAFMPGQPQPLKIGIHEDLLAADGGDMKKVRRALAGYVKVPRYLRCLKAGAVRLDLQGRNAGFVNAEEAEYARRQLDELETGKQQREDQAKYQQTLQQQREEESRMQDKLSELMQLHARR</sequence>
<dbReference type="PANTHER" id="PTHR38106">
    <property type="entry name" value="RNA CHAPERONE PROQ"/>
    <property type="match status" value="1"/>
</dbReference>
<keyword evidence="8" id="KW-1185">Reference proteome</keyword>
<keyword evidence="2" id="KW-0694">RNA-binding</keyword>
<reference evidence="7 8" key="1">
    <citation type="submission" date="2016-11" db="EMBL/GenBank/DDBJ databases">
        <authorList>
            <person name="Jaros S."/>
            <person name="Januszkiewicz K."/>
            <person name="Wedrychowicz H."/>
        </authorList>
    </citation>
    <scope>NUCLEOTIDE SEQUENCE [LARGE SCALE GENOMIC DNA]</scope>
    <source>
        <strain evidence="7 8">DSM 21637</strain>
    </source>
</reference>
<dbReference type="InterPro" id="IPR016103">
    <property type="entry name" value="ProQ/FinO"/>
</dbReference>
<accession>A0A1K1W0W6</accession>
<feature type="compositionally biased region" description="Basic and acidic residues" evidence="5">
    <location>
        <begin position="203"/>
        <end position="213"/>
    </location>
</feature>
<organism evidence="7 8">
    <name type="scientific">Marinospirillum alkaliphilum DSM 21637</name>
    <dbReference type="NCBI Taxonomy" id="1122209"/>
    <lineage>
        <taxon>Bacteria</taxon>
        <taxon>Pseudomonadati</taxon>
        <taxon>Pseudomonadota</taxon>
        <taxon>Gammaproteobacteria</taxon>
        <taxon>Oceanospirillales</taxon>
        <taxon>Oceanospirillaceae</taxon>
        <taxon>Marinospirillum</taxon>
    </lineage>
</organism>
<dbReference type="EMBL" id="FPJW01000003">
    <property type="protein sequence ID" value="SFX31002.1"/>
    <property type="molecule type" value="Genomic_DNA"/>
</dbReference>
<keyword evidence="3" id="KW-0143">Chaperone</keyword>
<evidence type="ECO:0000256" key="4">
    <source>
        <dbReference type="SAM" id="Coils"/>
    </source>
</evidence>
<gene>
    <name evidence="7" type="ORF">SAMN02745752_01208</name>
</gene>
<dbReference type="PANTHER" id="PTHR38106:SF1">
    <property type="entry name" value="RNA CHAPERONE PROQ"/>
    <property type="match status" value="1"/>
</dbReference>
<dbReference type="InterPro" id="IPR036442">
    <property type="entry name" value="ProQ/FinO_sf"/>
</dbReference>
<evidence type="ECO:0000256" key="2">
    <source>
        <dbReference type="ARBA" id="ARBA00022884"/>
    </source>
</evidence>
<feature type="domain" description="ProQ/FinO" evidence="6">
    <location>
        <begin position="107"/>
        <end position="217"/>
    </location>
</feature>
<dbReference type="GO" id="GO:0005829">
    <property type="term" value="C:cytosol"/>
    <property type="evidence" value="ECO:0007669"/>
    <property type="project" value="TreeGrafter"/>
</dbReference>
<evidence type="ECO:0000259" key="6">
    <source>
        <dbReference type="SMART" id="SM00945"/>
    </source>
</evidence>
<feature type="coiled-coil region" evidence="4">
    <location>
        <begin position="18"/>
        <end position="66"/>
    </location>
</feature>
<dbReference type="AlphaFoldDB" id="A0A1K1W0W6"/>
<proteinExistence type="predicted"/>
<protein>
    <submittedName>
        <fullName evidence="7">ProQ/FINO family protein</fullName>
    </submittedName>
</protein>
<dbReference type="GO" id="GO:0010608">
    <property type="term" value="P:post-transcriptional regulation of gene expression"/>
    <property type="evidence" value="ECO:0007669"/>
    <property type="project" value="InterPro"/>
</dbReference>
<evidence type="ECO:0000256" key="1">
    <source>
        <dbReference type="ARBA" id="ARBA00022490"/>
    </source>
</evidence>
<name>A0A1K1W0W6_9GAMM</name>
<dbReference type="RefSeq" id="WP_072325449.1">
    <property type="nucleotide sequence ID" value="NZ_FPJW01000003.1"/>
</dbReference>
<dbReference type="InterPro" id="IPR023529">
    <property type="entry name" value="ProQ"/>
</dbReference>
<evidence type="ECO:0000313" key="7">
    <source>
        <dbReference type="EMBL" id="SFX31002.1"/>
    </source>
</evidence>
<dbReference type="Gene3D" id="1.10.1710.10">
    <property type="entry name" value="ProQ/FinO domain"/>
    <property type="match status" value="1"/>
</dbReference>
<dbReference type="GO" id="GO:0033592">
    <property type="term" value="F:RNA strand annealing activity"/>
    <property type="evidence" value="ECO:0007669"/>
    <property type="project" value="InterPro"/>
</dbReference>
<evidence type="ECO:0000256" key="3">
    <source>
        <dbReference type="ARBA" id="ARBA00023186"/>
    </source>
</evidence>
<dbReference type="SUPFAM" id="SSF48657">
    <property type="entry name" value="FinO-like"/>
    <property type="match status" value="1"/>
</dbReference>
<keyword evidence="1" id="KW-0963">Cytoplasm</keyword>
<evidence type="ECO:0000256" key="5">
    <source>
        <dbReference type="SAM" id="MobiDB-lite"/>
    </source>
</evidence>
<feature type="region of interest" description="Disordered" evidence="5">
    <location>
        <begin position="203"/>
        <end position="243"/>
    </location>
</feature>
<dbReference type="Pfam" id="PF04352">
    <property type="entry name" value="ProQ"/>
    <property type="match status" value="1"/>
</dbReference>
<keyword evidence="4" id="KW-0175">Coiled coil</keyword>
<feature type="compositionally biased region" description="Basic and acidic residues" evidence="5">
    <location>
        <begin position="222"/>
        <end position="234"/>
    </location>
</feature>
<dbReference type="SMART" id="SM00945">
    <property type="entry name" value="ProQ"/>
    <property type="match status" value="1"/>
</dbReference>